<dbReference type="EMBL" id="JBHSQQ010000350">
    <property type="protein sequence ID" value="MFC5945632.1"/>
    <property type="molecule type" value="Genomic_DNA"/>
</dbReference>
<dbReference type="SUPFAM" id="SSF55961">
    <property type="entry name" value="Bet v1-like"/>
    <property type="match status" value="1"/>
</dbReference>
<name>A0ABW1HZQ9_9ACTN</name>
<proteinExistence type="predicted"/>
<dbReference type="RefSeq" id="WP_377538441.1">
    <property type="nucleotide sequence ID" value="NZ_JBHSQQ010000350.1"/>
</dbReference>
<keyword evidence="2" id="KW-1185">Reference proteome</keyword>
<dbReference type="Pfam" id="PF10604">
    <property type="entry name" value="Polyketide_cyc2"/>
    <property type="match status" value="1"/>
</dbReference>
<gene>
    <name evidence="1" type="ORF">ACFPZ4_29735</name>
</gene>
<protein>
    <submittedName>
        <fullName evidence="1">SRPBCC family protein</fullName>
    </submittedName>
</protein>
<dbReference type="Gene3D" id="3.30.530.20">
    <property type="match status" value="1"/>
</dbReference>
<dbReference type="InterPro" id="IPR019587">
    <property type="entry name" value="Polyketide_cyclase/dehydratase"/>
</dbReference>
<dbReference type="InterPro" id="IPR023393">
    <property type="entry name" value="START-like_dom_sf"/>
</dbReference>
<evidence type="ECO:0000313" key="1">
    <source>
        <dbReference type="EMBL" id="MFC5945632.1"/>
    </source>
</evidence>
<accession>A0ABW1HZQ9</accession>
<organism evidence="1 2">
    <name type="scientific">Micromonospora harpali</name>
    <dbReference type="NCBI Taxonomy" id="1490225"/>
    <lineage>
        <taxon>Bacteria</taxon>
        <taxon>Bacillati</taxon>
        <taxon>Actinomycetota</taxon>
        <taxon>Actinomycetes</taxon>
        <taxon>Micromonosporales</taxon>
        <taxon>Micromonosporaceae</taxon>
        <taxon>Micromonospora</taxon>
    </lineage>
</organism>
<sequence>MIQAPPQQVFDVLADGWTYSDWVVGTVHVRDVDDAWPRVGTRLHHKAGPWPFSLQDASTVLACEPPHRLVLKAGLWPAGEATVVFTLEPVGDGATRVRLGEDFAAGPLRWVRTTLNDLVLHQRNKETLRRLSDIATRPEGGPVMRRLGPAARRRRVTRLPALRTACRTRRTGSHYDMERATGYPLR</sequence>
<dbReference type="Proteomes" id="UP001596207">
    <property type="component" value="Unassembled WGS sequence"/>
</dbReference>
<reference evidence="2" key="1">
    <citation type="journal article" date="2019" name="Int. J. Syst. Evol. Microbiol.">
        <title>The Global Catalogue of Microorganisms (GCM) 10K type strain sequencing project: providing services to taxonomists for standard genome sequencing and annotation.</title>
        <authorList>
            <consortium name="The Broad Institute Genomics Platform"/>
            <consortium name="The Broad Institute Genome Sequencing Center for Infectious Disease"/>
            <person name="Wu L."/>
            <person name="Ma J."/>
        </authorList>
    </citation>
    <scope>NUCLEOTIDE SEQUENCE [LARGE SCALE GENOMIC DNA]</scope>
    <source>
        <strain evidence="2">CGMCC 4.7173</strain>
    </source>
</reference>
<dbReference type="CDD" id="cd07812">
    <property type="entry name" value="SRPBCC"/>
    <property type="match status" value="1"/>
</dbReference>
<evidence type="ECO:0000313" key="2">
    <source>
        <dbReference type="Proteomes" id="UP001596207"/>
    </source>
</evidence>
<comment type="caution">
    <text evidence="1">The sequence shown here is derived from an EMBL/GenBank/DDBJ whole genome shotgun (WGS) entry which is preliminary data.</text>
</comment>